<protein>
    <submittedName>
        <fullName evidence="1">Uncharacterized protein</fullName>
    </submittedName>
</protein>
<dbReference type="EMBL" id="CAJNOU010011034">
    <property type="protein sequence ID" value="CAF1555376.1"/>
    <property type="molecule type" value="Genomic_DNA"/>
</dbReference>
<name>A0A815XBK6_9BILA</name>
<sequence>MADGESSVNKDEQVW</sequence>
<reference evidence="1" key="1">
    <citation type="submission" date="2021-02" db="EMBL/GenBank/DDBJ databases">
        <authorList>
            <person name="Nowell W R."/>
        </authorList>
    </citation>
    <scope>NUCLEOTIDE SEQUENCE</scope>
</reference>
<feature type="non-terminal residue" evidence="1">
    <location>
        <position position="15"/>
    </location>
</feature>
<gene>
    <name evidence="1" type="ORF">SEV965_LOCUS38901</name>
</gene>
<comment type="caution">
    <text evidence="1">The sequence shown here is derived from an EMBL/GenBank/DDBJ whole genome shotgun (WGS) entry which is preliminary data.</text>
</comment>
<accession>A0A815XBK6</accession>
<dbReference type="Proteomes" id="UP000663889">
    <property type="component" value="Unassembled WGS sequence"/>
</dbReference>
<evidence type="ECO:0000313" key="2">
    <source>
        <dbReference type="Proteomes" id="UP000663889"/>
    </source>
</evidence>
<organism evidence="1 2">
    <name type="scientific">Rotaria sordida</name>
    <dbReference type="NCBI Taxonomy" id="392033"/>
    <lineage>
        <taxon>Eukaryota</taxon>
        <taxon>Metazoa</taxon>
        <taxon>Spiralia</taxon>
        <taxon>Gnathifera</taxon>
        <taxon>Rotifera</taxon>
        <taxon>Eurotatoria</taxon>
        <taxon>Bdelloidea</taxon>
        <taxon>Philodinida</taxon>
        <taxon>Philodinidae</taxon>
        <taxon>Rotaria</taxon>
    </lineage>
</organism>
<proteinExistence type="predicted"/>
<evidence type="ECO:0000313" key="1">
    <source>
        <dbReference type="EMBL" id="CAF1555376.1"/>
    </source>
</evidence>